<keyword evidence="5 6" id="KW-0687">Ribonucleoprotein</keyword>
<dbReference type="OrthoDB" id="1702480at2759"/>
<dbReference type="InterPro" id="IPR027437">
    <property type="entry name" value="Rbsml_uS13_C"/>
</dbReference>
<dbReference type="GO" id="GO:0015935">
    <property type="term" value="C:small ribosomal subunit"/>
    <property type="evidence" value="ECO:0000318"/>
    <property type="project" value="GO_Central"/>
</dbReference>
<dbReference type="Proteomes" id="UP000007241">
    <property type="component" value="Unassembled WGS sequence"/>
</dbReference>
<accession>F4PBE5</accession>
<name>F4PBE5_BATDJ</name>
<dbReference type="HOGENOM" id="CLU_103849_0_1_1"/>
<dbReference type="HAMAP" id="MF_01315">
    <property type="entry name" value="Ribosomal_uS13"/>
    <property type="match status" value="1"/>
</dbReference>
<dbReference type="FunCoup" id="F4PBE5">
    <property type="interactions" value="463"/>
</dbReference>
<dbReference type="Gene3D" id="1.10.8.50">
    <property type="match status" value="1"/>
</dbReference>
<proteinExistence type="inferred from homology"/>
<dbReference type="InterPro" id="IPR001892">
    <property type="entry name" value="Ribosomal_uS13"/>
</dbReference>
<dbReference type="GO" id="GO:0003723">
    <property type="term" value="F:RNA binding"/>
    <property type="evidence" value="ECO:0007669"/>
    <property type="project" value="InterPro"/>
</dbReference>
<evidence type="ECO:0000256" key="5">
    <source>
        <dbReference type="ARBA" id="ARBA00023274"/>
    </source>
</evidence>
<keyword evidence="3" id="KW-0963">Cytoplasm</keyword>
<evidence type="ECO:0000256" key="7">
    <source>
        <dbReference type="SAM" id="MobiDB-lite"/>
    </source>
</evidence>
<keyword evidence="4 6" id="KW-0689">Ribosomal protein</keyword>
<dbReference type="EMBL" id="GL882892">
    <property type="protein sequence ID" value="EGF77430.1"/>
    <property type="molecule type" value="Genomic_DNA"/>
</dbReference>
<comment type="similarity">
    <text evidence="2 6">Belongs to the universal ribosomal protein uS13 family.</text>
</comment>
<dbReference type="GeneID" id="18244346"/>
<dbReference type="Gene3D" id="4.10.910.10">
    <property type="entry name" value="30s ribosomal protein s13, domain 2"/>
    <property type="match status" value="1"/>
</dbReference>
<dbReference type="RefSeq" id="XP_006682076.1">
    <property type="nucleotide sequence ID" value="XM_006682013.1"/>
</dbReference>
<comment type="subcellular location">
    <subcellularLocation>
        <location evidence="1">Cytoplasm</location>
    </subcellularLocation>
</comment>
<dbReference type="FunFam" id="1.10.8.50:FF:000002">
    <property type="entry name" value="40S ribosomal protein S18"/>
    <property type="match status" value="1"/>
</dbReference>
<dbReference type="SUPFAM" id="SSF46946">
    <property type="entry name" value="S13-like H2TH domain"/>
    <property type="match status" value="1"/>
</dbReference>
<gene>
    <name evidence="8" type="ORF">BATDEDRAFT_91663</name>
</gene>
<dbReference type="FunFam" id="4.10.910.10:FF:000002">
    <property type="entry name" value="40S ribosomal protein S18"/>
    <property type="match status" value="1"/>
</dbReference>
<dbReference type="GO" id="GO:0006412">
    <property type="term" value="P:translation"/>
    <property type="evidence" value="ECO:0007669"/>
    <property type="project" value="InterPro"/>
</dbReference>
<feature type="region of interest" description="Disordered" evidence="7">
    <location>
        <begin position="146"/>
        <end position="165"/>
    </location>
</feature>
<evidence type="ECO:0000256" key="3">
    <source>
        <dbReference type="ARBA" id="ARBA00022490"/>
    </source>
</evidence>
<evidence type="ECO:0000256" key="2">
    <source>
        <dbReference type="ARBA" id="ARBA00008080"/>
    </source>
</evidence>
<sequence length="165" mass="19277">MNPYYPLIFRISLVVPNSGQFQYIIRLLNTNIDGKRKIMYALTSIKGIGRRYANLVLKKADIDLNKRAGEVTNDELERVVTIMQNPRQYKIPDWFLNRQKDIKDGKYTQVIANALDNKLREDLERLKKIRAHRGLRHYWGVRVRGQHTKTTGRRGRTVGVSKKKG</sequence>
<dbReference type="STRING" id="684364.F4PBE5"/>
<dbReference type="Pfam" id="PF00416">
    <property type="entry name" value="Ribosomal_S13"/>
    <property type="match status" value="1"/>
</dbReference>
<dbReference type="PANTHER" id="PTHR10871:SF3">
    <property type="entry name" value="SMALL RIBOSOMAL SUBUNIT PROTEIN US13"/>
    <property type="match status" value="1"/>
</dbReference>
<evidence type="ECO:0000256" key="1">
    <source>
        <dbReference type="ARBA" id="ARBA00004496"/>
    </source>
</evidence>
<dbReference type="InParanoid" id="F4PBE5"/>
<dbReference type="GO" id="GO:0003735">
    <property type="term" value="F:structural constituent of ribosome"/>
    <property type="evidence" value="ECO:0007669"/>
    <property type="project" value="InterPro"/>
</dbReference>
<dbReference type="NCBIfam" id="NF003140">
    <property type="entry name" value="PRK04053.1"/>
    <property type="match status" value="1"/>
</dbReference>
<dbReference type="PIRSF" id="PIRSF002134">
    <property type="entry name" value="Ribosomal_S13"/>
    <property type="match status" value="1"/>
</dbReference>
<evidence type="ECO:0000256" key="6">
    <source>
        <dbReference type="RuleBase" id="RU003830"/>
    </source>
</evidence>
<dbReference type="InterPro" id="IPR010979">
    <property type="entry name" value="Ribosomal_uS13-like_H2TH"/>
</dbReference>
<dbReference type="InterPro" id="IPR018269">
    <property type="entry name" value="Ribosomal_uS13_CS"/>
</dbReference>
<protein>
    <recommendedName>
        <fullName evidence="10">40S ribosomal protein S18</fullName>
    </recommendedName>
</protein>
<organism evidence="8 9">
    <name type="scientific">Batrachochytrium dendrobatidis (strain JAM81 / FGSC 10211)</name>
    <name type="common">Frog chytrid fungus</name>
    <dbReference type="NCBI Taxonomy" id="684364"/>
    <lineage>
        <taxon>Eukaryota</taxon>
        <taxon>Fungi</taxon>
        <taxon>Fungi incertae sedis</taxon>
        <taxon>Chytridiomycota</taxon>
        <taxon>Chytridiomycota incertae sedis</taxon>
        <taxon>Chytridiomycetes</taxon>
        <taxon>Rhizophydiales</taxon>
        <taxon>Rhizophydiales incertae sedis</taxon>
        <taxon>Batrachochytrium</taxon>
    </lineage>
</organism>
<dbReference type="GO" id="GO:0005829">
    <property type="term" value="C:cytosol"/>
    <property type="evidence" value="ECO:0000318"/>
    <property type="project" value="GO_Central"/>
</dbReference>
<evidence type="ECO:0000313" key="9">
    <source>
        <dbReference type="Proteomes" id="UP000007241"/>
    </source>
</evidence>
<keyword evidence="9" id="KW-1185">Reference proteome</keyword>
<evidence type="ECO:0000256" key="4">
    <source>
        <dbReference type="ARBA" id="ARBA00022980"/>
    </source>
</evidence>
<evidence type="ECO:0008006" key="10">
    <source>
        <dbReference type="Google" id="ProtNLM"/>
    </source>
</evidence>
<dbReference type="PANTHER" id="PTHR10871">
    <property type="entry name" value="30S RIBOSOMAL PROTEIN S13/40S RIBOSOMAL PROTEIN S18"/>
    <property type="match status" value="1"/>
</dbReference>
<dbReference type="PROSITE" id="PS50159">
    <property type="entry name" value="RIBOSOMAL_S13_2"/>
    <property type="match status" value="1"/>
</dbReference>
<dbReference type="PROSITE" id="PS00646">
    <property type="entry name" value="RIBOSOMAL_S13_1"/>
    <property type="match status" value="1"/>
</dbReference>
<reference evidence="8 9" key="1">
    <citation type="submission" date="2009-12" db="EMBL/GenBank/DDBJ databases">
        <title>The draft genome of Batrachochytrium dendrobatidis.</title>
        <authorList>
            <consortium name="US DOE Joint Genome Institute (JGI-PGF)"/>
            <person name="Kuo A."/>
            <person name="Salamov A."/>
            <person name="Schmutz J."/>
            <person name="Lucas S."/>
            <person name="Pitluck S."/>
            <person name="Rosenblum E."/>
            <person name="Stajich J."/>
            <person name="Eisen M."/>
            <person name="Grigoriev I.V."/>
        </authorList>
    </citation>
    <scope>NUCLEOTIDE SEQUENCE [LARGE SCALE GENOMIC DNA]</scope>
    <source>
        <strain evidence="9">JAM81 / FGSC 10211</strain>
    </source>
</reference>
<evidence type="ECO:0000313" key="8">
    <source>
        <dbReference type="EMBL" id="EGF77430.1"/>
    </source>
</evidence>
<dbReference type="AlphaFoldDB" id="F4PBE5"/>
<dbReference type="OMA" id="SYKGVRH"/>